<dbReference type="EC" id="3.1.1.47" evidence="1"/>
<reference evidence="6 7" key="1">
    <citation type="journal article" date="2015" name="Genome Announc.">
        <title>Genome sequence and annotation of Trichoderma parareesei, the ancestor of the cellulase producer Trichoderma reesei.</title>
        <authorList>
            <person name="Yang D."/>
            <person name="Pomraning K."/>
            <person name="Kopchinskiy A."/>
            <person name="Karimi Aghcheh R."/>
            <person name="Atanasova L."/>
            <person name="Chenthamara K."/>
            <person name="Baker S.E."/>
            <person name="Zhang R."/>
            <person name="Shen Q."/>
            <person name="Freitag M."/>
            <person name="Kubicek C.P."/>
            <person name="Druzhinina I.S."/>
        </authorList>
    </citation>
    <scope>NUCLEOTIDE SEQUENCE [LARGE SCALE GENOMIC DNA]</scope>
    <source>
        <strain evidence="6 7">CBS 125925</strain>
    </source>
</reference>
<sequence length="634" mass="70407">MPPSNPKLKAAPIISSRPVRSPDDDDDDDNNSALELDSVHDQDFSLSPEPEPEPPESASLLPDSPLLTPADTQPRWLLFSQQHQHQQQQSPPWSSRNPRFTRWWRRSVTFVADLLRPRLTWRYVASAALMAYVLLCLVRGVPLLAHPLPAYTGRFDVGAVDIEVPLDKPRLVTETVFKDSGEPAFEHKTTLFTVYYPVDKGVREHKPRHDWIARPISLTAEGYAKFAGVNNFIVRPIFTFALWLIAGGITIPAKVDVPLLNSTDDDDVPEPFPVMVFSHGDASSRTDYTNFVGEMASRGYVVAAVEHRDGSGPGSLMRIHGEPDKKILHFKEAELESVPPMDRAKYKYDQLAFRDAEILHAVDVLRAINDGKGEDVYRRNSRLEGAHLHAWAGRLDLGNLTIGGHSFGATGALQALKHAPSDANPAVGGIIFDPGKESGPLNAVIDVPLLIVHSNTWSKHKSAFYGRPHFDTVKELALGVLRRIPSHASWFLTSIGTSHPSVSDAPLLEPLLLSWTTGSSLDTKEAMKEYVRVADDFWHFLRTSRDTNTSRSVEAGPGVLDGQIVQKGEMRGVLAEKVTHEQYGEWVSKERKDEFPKAMAKLWEVHVSPVSEEDESDGGGDGNEKDSIAYRDYL</sequence>
<dbReference type="AlphaFoldDB" id="A0A2H2ZPD4"/>
<name>A0A2H2ZPD4_TRIPA</name>
<evidence type="ECO:0000313" key="7">
    <source>
        <dbReference type="Proteomes" id="UP000219286"/>
    </source>
</evidence>
<evidence type="ECO:0000256" key="2">
    <source>
        <dbReference type="ARBA" id="ARBA00022801"/>
    </source>
</evidence>
<organism evidence="6 7">
    <name type="scientific">Trichoderma parareesei</name>
    <name type="common">Filamentous fungus</name>
    <dbReference type="NCBI Taxonomy" id="858221"/>
    <lineage>
        <taxon>Eukaryota</taxon>
        <taxon>Fungi</taxon>
        <taxon>Dikarya</taxon>
        <taxon>Ascomycota</taxon>
        <taxon>Pezizomycotina</taxon>
        <taxon>Sordariomycetes</taxon>
        <taxon>Hypocreomycetidae</taxon>
        <taxon>Hypocreales</taxon>
        <taxon>Hypocreaceae</taxon>
        <taxon>Trichoderma</taxon>
    </lineage>
</organism>
<evidence type="ECO:0000256" key="4">
    <source>
        <dbReference type="ARBA" id="ARBA00023098"/>
    </source>
</evidence>
<keyword evidence="3" id="KW-0442">Lipid degradation</keyword>
<dbReference type="GO" id="GO:0003847">
    <property type="term" value="F:1-alkyl-2-acetylglycerophosphocholine esterase activity"/>
    <property type="evidence" value="ECO:0007669"/>
    <property type="project" value="UniProtKB-EC"/>
</dbReference>
<evidence type="ECO:0000313" key="6">
    <source>
        <dbReference type="EMBL" id="OTA08633.1"/>
    </source>
</evidence>
<feature type="region of interest" description="Disordered" evidence="5">
    <location>
        <begin position="607"/>
        <end position="634"/>
    </location>
</feature>
<dbReference type="GO" id="GO:0016042">
    <property type="term" value="P:lipid catabolic process"/>
    <property type="evidence" value="ECO:0007669"/>
    <property type="project" value="UniProtKB-KW"/>
</dbReference>
<feature type="compositionally biased region" description="Basic and acidic residues" evidence="5">
    <location>
        <begin position="622"/>
        <end position="634"/>
    </location>
</feature>
<dbReference type="PANTHER" id="PTHR10272:SF11">
    <property type="entry name" value="PHOSPHOLIPASE-RELATED"/>
    <property type="match status" value="1"/>
</dbReference>
<dbReference type="OrthoDB" id="2363873at2759"/>
<accession>A0A2H2ZPD4</accession>
<keyword evidence="7" id="KW-1185">Reference proteome</keyword>
<protein>
    <recommendedName>
        <fullName evidence="1">1-alkyl-2-acetylglycerophosphocholine esterase</fullName>
        <ecNumber evidence="1">3.1.1.47</ecNumber>
    </recommendedName>
</protein>
<gene>
    <name evidence="6" type="ORF">A9Z42_0003630</name>
</gene>
<evidence type="ECO:0000256" key="3">
    <source>
        <dbReference type="ARBA" id="ARBA00022963"/>
    </source>
</evidence>
<feature type="compositionally biased region" description="Low complexity" evidence="5">
    <location>
        <begin position="56"/>
        <end position="65"/>
    </location>
</feature>
<dbReference type="Gene3D" id="3.40.50.1820">
    <property type="entry name" value="alpha/beta hydrolase"/>
    <property type="match status" value="1"/>
</dbReference>
<dbReference type="SUPFAM" id="SSF53474">
    <property type="entry name" value="alpha/beta-Hydrolases"/>
    <property type="match status" value="1"/>
</dbReference>
<dbReference type="InterPro" id="IPR029058">
    <property type="entry name" value="AB_hydrolase_fold"/>
</dbReference>
<comment type="caution">
    <text evidence="6">The sequence shown here is derived from an EMBL/GenBank/DDBJ whole genome shotgun (WGS) entry which is preliminary data.</text>
</comment>
<evidence type="ECO:0000256" key="5">
    <source>
        <dbReference type="SAM" id="MobiDB-lite"/>
    </source>
</evidence>
<keyword evidence="2" id="KW-0378">Hydrolase</keyword>
<dbReference type="EMBL" id="LFMI01000868">
    <property type="protein sequence ID" value="OTA08633.1"/>
    <property type="molecule type" value="Genomic_DNA"/>
</dbReference>
<dbReference type="PANTHER" id="PTHR10272">
    <property type="entry name" value="PLATELET-ACTIVATING FACTOR ACETYLHYDROLASE"/>
    <property type="match status" value="1"/>
</dbReference>
<evidence type="ECO:0000256" key="1">
    <source>
        <dbReference type="ARBA" id="ARBA00013201"/>
    </source>
</evidence>
<dbReference type="Pfam" id="PF03403">
    <property type="entry name" value="PAF-AH_p_II"/>
    <property type="match status" value="1"/>
</dbReference>
<feature type="region of interest" description="Disordered" evidence="5">
    <location>
        <begin position="1"/>
        <end position="65"/>
    </location>
</feature>
<keyword evidence="4" id="KW-0443">Lipid metabolism</keyword>
<proteinExistence type="predicted"/>
<dbReference type="Proteomes" id="UP000219286">
    <property type="component" value="Unassembled WGS sequence"/>
</dbReference>